<reference evidence="1 2" key="1">
    <citation type="submission" date="2012-08" db="EMBL/GenBank/DDBJ databases">
        <authorList>
            <person name="Gan P.H.P."/>
            <person name="Ikeda K."/>
            <person name="Irieda H."/>
            <person name="Narusaka M."/>
            <person name="O'Connell R.J."/>
            <person name="Narusaka Y."/>
            <person name="Takano Y."/>
            <person name="Kubo Y."/>
            <person name="Shirasu K."/>
        </authorList>
    </citation>
    <scope>NUCLEOTIDE SEQUENCE [LARGE SCALE GENOMIC DNA]</scope>
    <source>
        <strain evidence="1 2">Nara gc5</strain>
    </source>
</reference>
<dbReference type="EMBL" id="ANPB02000002">
    <property type="protein sequence ID" value="KAF4488915.1"/>
    <property type="molecule type" value="Genomic_DNA"/>
</dbReference>
<proteinExistence type="predicted"/>
<accession>A0A7J6JH64</accession>
<sequence>MSRYFPHTAYAEDQPLSHTILSVHVLTRGYTTGAIVGLGAVSAGSLYSRLRGAAKPVTTTASPSAAAAAAASTTLQKGLPRLLRKTGTASAVGLGLMGLALAGRMQGREDIEWRDRAWRLLENPGQLETDDWTYGGAAAGVVALGAWRLAGAKGVGGMRAAAGAAGLGSVAGTVGYMVWRYGMHAGKFPEYVSVEKVEFGRV</sequence>
<name>A0A7J6JH64_COLFN</name>
<evidence type="ECO:0000313" key="2">
    <source>
        <dbReference type="Proteomes" id="UP000011096"/>
    </source>
</evidence>
<evidence type="ECO:0000313" key="1">
    <source>
        <dbReference type="EMBL" id="KAF4488915.1"/>
    </source>
</evidence>
<dbReference type="InParanoid" id="A0A7J6JH64"/>
<dbReference type="OrthoDB" id="544298at2759"/>
<dbReference type="AlphaFoldDB" id="A0A7J6JH64"/>
<keyword evidence="2" id="KW-1185">Reference proteome</keyword>
<dbReference type="GeneID" id="43605043"/>
<protein>
    <submittedName>
        <fullName evidence="1">Uncharacterized protein</fullName>
    </submittedName>
</protein>
<dbReference type="RefSeq" id="XP_031882228.1">
    <property type="nucleotide sequence ID" value="XM_032020836.1"/>
</dbReference>
<reference evidence="1 2" key="2">
    <citation type="submission" date="2020-04" db="EMBL/GenBank/DDBJ databases">
        <title>Genome sequencing and assembly of multiple isolates from the Colletotrichum gloeosporioides species complex.</title>
        <authorList>
            <person name="Gan P."/>
            <person name="Shirasu K."/>
        </authorList>
    </citation>
    <scope>NUCLEOTIDE SEQUENCE [LARGE SCALE GENOMIC DNA]</scope>
    <source>
        <strain evidence="1 2">Nara gc5</strain>
    </source>
</reference>
<organism evidence="1 2">
    <name type="scientific">Colletotrichum fructicola (strain Nara gc5)</name>
    <name type="common">Anthracnose fungus</name>
    <name type="synonym">Colletotrichum gloeosporioides (strain Nara gc5)</name>
    <dbReference type="NCBI Taxonomy" id="1213859"/>
    <lineage>
        <taxon>Eukaryota</taxon>
        <taxon>Fungi</taxon>
        <taxon>Dikarya</taxon>
        <taxon>Ascomycota</taxon>
        <taxon>Pezizomycotina</taxon>
        <taxon>Sordariomycetes</taxon>
        <taxon>Hypocreomycetidae</taxon>
        <taxon>Glomerellales</taxon>
        <taxon>Glomerellaceae</taxon>
        <taxon>Colletotrichum</taxon>
        <taxon>Colletotrichum gloeosporioides species complex</taxon>
    </lineage>
</organism>
<comment type="caution">
    <text evidence="1">The sequence shown here is derived from an EMBL/GenBank/DDBJ whole genome shotgun (WGS) entry which is preliminary data.</text>
</comment>
<dbReference type="Proteomes" id="UP000011096">
    <property type="component" value="Unassembled WGS sequence"/>
</dbReference>
<gene>
    <name evidence="1" type="ORF">CGGC5_v003281</name>
</gene>